<dbReference type="InterPro" id="IPR002563">
    <property type="entry name" value="Flavin_Rdtase-like_dom"/>
</dbReference>
<accession>A0A367Y6H9</accession>
<dbReference type="GO" id="GO:0042602">
    <property type="term" value="F:riboflavin reductase (NADPH) activity"/>
    <property type="evidence" value="ECO:0007669"/>
    <property type="project" value="TreeGrafter"/>
</dbReference>
<dbReference type="Pfam" id="PF01613">
    <property type="entry name" value="Flavin_Reduct"/>
    <property type="match status" value="1"/>
</dbReference>
<dbReference type="Proteomes" id="UP000253508">
    <property type="component" value="Unassembled WGS sequence"/>
</dbReference>
<proteinExistence type="predicted"/>
<evidence type="ECO:0000313" key="3">
    <source>
        <dbReference type="EMBL" id="RCK61210.1"/>
    </source>
</evidence>
<organism evidence="3 4">
    <name type="scientific">Microbacterium sorbitolivorans</name>
    <dbReference type="NCBI Taxonomy" id="1867410"/>
    <lineage>
        <taxon>Bacteria</taxon>
        <taxon>Bacillati</taxon>
        <taxon>Actinomycetota</taxon>
        <taxon>Actinomycetes</taxon>
        <taxon>Micrococcales</taxon>
        <taxon>Microbacteriaceae</taxon>
        <taxon>Microbacterium</taxon>
    </lineage>
</organism>
<comment type="caution">
    <text evidence="3">The sequence shown here is derived from an EMBL/GenBank/DDBJ whole genome shotgun (WGS) entry which is preliminary data.</text>
</comment>
<dbReference type="GO" id="GO:0010181">
    <property type="term" value="F:FMN binding"/>
    <property type="evidence" value="ECO:0007669"/>
    <property type="project" value="InterPro"/>
</dbReference>
<gene>
    <name evidence="3" type="ORF">DTO57_00720</name>
</gene>
<reference evidence="3 4" key="1">
    <citation type="submission" date="2018-07" db="EMBL/GenBank/DDBJ databases">
        <title>Microbacterium endoborsara sp. nov., a novel actinobacterium isolated from Borszczowia aralocaspica.</title>
        <authorList>
            <person name="An D."/>
        </authorList>
    </citation>
    <scope>NUCLEOTIDE SEQUENCE [LARGE SCALE GENOMIC DNA]</scope>
    <source>
        <strain evidence="3 4">C1.15228</strain>
    </source>
</reference>
<dbReference type="PANTHER" id="PTHR30466:SF1">
    <property type="entry name" value="FMN REDUCTASE (NADH) RUTF"/>
    <property type="match status" value="1"/>
</dbReference>
<keyword evidence="4" id="KW-1185">Reference proteome</keyword>
<name>A0A367Y6H9_9MICO</name>
<dbReference type="PANTHER" id="PTHR30466">
    <property type="entry name" value="FLAVIN REDUCTASE"/>
    <property type="match status" value="1"/>
</dbReference>
<sequence length="170" mass="17760">MAHTDPAPELVDRFKLAFRDHPLAVTLITAETAEGPVGLTASSVSSVAIDPPAVSFSVTRATGTAGALLRADNLQIHFLAPEHVETARQFSFTGGERFTDVQGWSHDDAGALQLAGSRGRLTGTIRDTVSVGGSVLVVAEIDGVEPGSVAQPLIYSARTFHAFDADHAAL</sequence>
<dbReference type="Gene3D" id="2.30.110.10">
    <property type="entry name" value="Electron Transport, Fmn-binding Protein, Chain A"/>
    <property type="match status" value="1"/>
</dbReference>
<evidence type="ECO:0000313" key="4">
    <source>
        <dbReference type="Proteomes" id="UP000253508"/>
    </source>
</evidence>
<dbReference type="OrthoDB" id="8901155at2"/>
<dbReference type="RefSeq" id="WP_114116318.1">
    <property type="nucleotide sequence ID" value="NZ_BMHU01000001.1"/>
</dbReference>
<dbReference type="AlphaFoldDB" id="A0A367Y6H9"/>
<evidence type="ECO:0000256" key="1">
    <source>
        <dbReference type="ARBA" id="ARBA00023002"/>
    </source>
</evidence>
<keyword evidence="1" id="KW-0560">Oxidoreductase</keyword>
<feature type="domain" description="Flavin reductase like" evidence="2">
    <location>
        <begin position="18"/>
        <end position="162"/>
    </location>
</feature>
<dbReference type="InterPro" id="IPR050268">
    <property type="entry name" value="NADH-dep_flavin_reductase"/>
</dbReference>
<dbReference type="SUPFAM" id="SSF50475">
    <property type="entry name" value="FMN-binding split barrel"/>
    <property type="match status" value="1"/>
</dbReference>
<dbReference type="EMBL" id="QORO01000001">
    <property type="protein sequence ID" value="RCK61210.1"/>
    <property type="molecule type" value="Genomic_DNA"/>
</dbReference>
<dbReference type="SMART" id="SM00903">
    <property type="entry name" value="Flavin_Reduct"/>
    <property type="match status" value="1"/>
</dbReference>
<evidence type="ECO:0000259" key="2">
    <source>
        <dbReference type="SMART" id="SM00903"/>
    </source>
</evidence>
<dbReference type="InterPro" id="IPR012349">
    <property type="entry name" value="Split_barrel_FMN-bd"/>
</dbReference>
<protein>
    <submittedName>
        <fullName evidence="3">Flavin reductase</fullName>
    </submittedName>
</protein>